<reference evidence="1" key="1">
    <citation type="submission" date="2019-12" db="EMBL/GenBank/DDBJ databases">
        <authorList>
            <person name="Scholes J."/>
        </authorList>
    </citation>
    <scope>NUCLEOTIDE SEQUENCE</scope>
</reference>
<proteinExistence type="predicted"/>
<dbReference type="EMBL" id="CACSLK010010009">
    <property type="protein sequence ID" value="CAA0812305.1"/>
    <property type="molecule type" value="Genomic_DNA"/>
</dbReference>
<keyword evidence="2" id="KW-1185">Reference proteome</keyword>
<comment type="caution">
    <text evidence="1">The sequence shown here is derived from an EMBL/GenBank/DDBJ whole genome shotgun (WGS) entry which is preliminary data.</text>
</comment>
<accession>A0A9N7MRI0</accession>
<protein>
    <recommendedName>
        <fullName evidence="3">DUF4283 domain-containing protein</fullName>
    </recommendedName>
</protein>
<organism evidence="1 2">
    <name type="scientific">Striga hermonthica</name>
    <name type="common">Purple witchweed</name>
    <name type="synonym">Buchnera hermonthica</name>
    <dbReference type="NCBI Taxonomy" id="68872"/>
    <lineage>
        <taxon>Eukaryota</taxon>
        <taxon>Viridiplantae</taxon>
        <taxon>Streptophyta</taxon>
        <taxon>Embryophyta</taxon>
        <taxon>Tracheophyta</taxon>
        <taxon>Spermatophyta</taxon>
        <taxon>Magnoliopsida</taxon>
        <taxon>eudicotyledons</taxon>
        <taxon>Gunneridae</taxon>
        <taxon>Pentapetalae</taxon>
        <taxon>asterids</taxon>
        <taxon>lamiids</taxon>
        <taxon>Lamiales</taxon>
        <taxon>Orobanchaceae</taxon>
        <taxon>Buchnereae</taxon>
        <taxon>Striga</taxon>
    </lineage>
</organism>
<dbReference type="PANTHER" id="PTHR33233:SF17">
    <property type="entry name" value="DUF4283 DOMAIN-CONTAINING PROTEIN"/>
    <property type="match status" value="1"/>
</dbReference>
<dbReference type="Proteomes" id="UP001153555">
    <property type="component" value="Unassembled WGS sequence"/>
</dbReference>
<dbReference type="OrthoDB" id="1302923at2759"/>
<evidence type="ECO:0000313" key="2">
    <source>
        <dbReference type="Proteomes" id="UP001153555"/>
    </source>
</evidence>
<sequence>MNRRIQTWSSFPLMYWSNTALSRIASTIGVPKVTDGLTAQRKRISFALVEAKVFDKLPDSVELQNPINGVIFKQPIEYEWRTKAKQEWRTKDDPPQKTSMEDKIDTRAAETDRLWSSRKEEKAKVYFPYPTLTLGPILGNKGLWRRGFTREVSLFSSQSPYFSLSGLEHKYERFRFSRKALESNELTDRRI</sequence>
<dbReference type="PANTHER" id="PTHR33233">
    <property type="entry name" value="ENDONUCLEASE/EXONUCLEASE/PHOSPHATASE"/>
    <property type="match status" value="1"/>
</dbReference>
<dbReference type="AlphaFoldDB" id="A0A9N7MRI0"/>
<name>A0A9N7MRI0_STRHE</name>
<evidence type="ECO:0008006" key="3">
    <source>
        <dbReference type="Google" id="ProtNLM"/>
    </source>
</evidence>
<evidence type="ECO:0000313" key="1">
    <source>
        <dbReference type="EMBL" id="CAA0812305.1"/>
    </source>
</evidence>
<gene>
    <name evidence="1" type="ORF">SHERM_13046</name>
</gene>